<keyword evidence="9" id="KW-1185">Reference proteome</keyword>
<gene>
    <name evidence="8" type="ORF">LZ24_00705</name>
</gene>
<dbReference type="GO" id="GO:0020037">
    <property type="term" value="F:heme binding"/>
    <property type="evidence" value="ECO:0007669"/>
    <property type="project" value="InterPro"/>
</dbReference>
<evidence type="ECO:0000256" key="4">
    <source>
        <dbReference type="ARBA" id="ARBA00022989"/>
    </source>
</evidence>
<reference evidence="8 9" key="1">
    <citation type="submission" date="2019-07" db="EMBL/GenBank/DDBJ databases">
        <title>Genome sequencing of 100 strains of the haloalkaliphilic chemolithoautotrophic sulfur-oxidizing bacterium Thioalkalivibrio.</title>
        <authorList>
            <person name="Muyzer G."/>
        </authorList>
    </citation>
    <scope>NUCLEOTIDE SEQUENCE [LARGE SCALE GENOMIC DNA]</scope>
    <source>
        <strain evidence="8 9">ASO4-4</strain>
    </source>
</reference>
<dbReference type="GO" id="GO:0005886">
    <property type="term" value="C:plasma membrane"/>
    <property type="evidence" value="ECO:0007669"/>
    <property type="project" value="TreeGrafter"/>
</dbReference>
<dbReference type="EMBL" id="VLLC01000003">
    <property type="protein sequence ID" value="TWI75654.1"/>
    <property type="molecule type" value="Genomic_DNA"/>
</dbReference>
<evidence type="ECO:0000256" key="2">
    <source>
        <dbReference type="ARBA" id="ARBA00022692"/>
    </source>
</evidence>
<keyword evidence="2 6" id="KW-0812">Transmembrane</keyword>
<dbReference type="InterPro" id="IPR002541">
    <property type="entry name" value="Cyt_c_assembly"/>
</dbReference>
<dbReference type="Pfam" id="PF01578">
    <property type="entry name" value="Cytochrom_C_asm"/>
    <property type="match status" value="1"/>
</dbReference>
<protein>
    <submittedName>
        <fullName evidence="8">Cytochrome c-type biogenesis protein CcsB</fullName>
    </submittedName>
</protein>
<proteinExistence type="predicted"/>
<organism evidence="8 9">
    <name type="scientific">Desulfobotulus alkaliphilus</name>
    <dbReference type="NCBI Taxonomy" id="622671"/>
    <lineage>
        <taxon>Bacteria</taxon>
        <taxon>Pseudomonadati</taxon>
        <taxon>Thermodesulfobacteriota</taxon>
        <taxon>Desulfobacteria</taxon>
        <taxon>Desulfobacterales</taxon>
        <taxon>Desulfobacteraceae</taxon>
        <taxon>Desulfobotulus</taxon>
    </lineage>
</organism>
<evidence type="ECO:0000256" key="1">
    <source>
        <dbReference type="ARBA" id="ARBA00004141"/>
    </source>
</evidence>
<dbReference type="PANTHER" id="PTHR30071">
    <property type="entry name" value="HEME EXPORTER PROTEIN C"/>
    <property type="match status" value="1"/>
</dbReference>
<dbReference type="GO" id="GO:0017004">
    <property type="term" value="P:cytochrome complex assembly"/>
    <property type="evidence" value="ECO:0007669"/>
    <property type="project" value="UniProtKB-KW"/>
</dbReference>
<evidence type="ECO:0000313" key="8">
    <source>
        <dbReference type="EMBL" id="TWI75654.1"/>
    </source>
</evidence>
<feature type="transmembrane region" description="Helical" evidence="6">
    <location>
        <begin position="6"/>
        <end position="22"/>
    </location>
</feature>
<feature type="transmembrane region" description="Helical" evidence="6">
    <location>
        <begin position="86"/>
        <end position="105"/>
    </location>
</feature>
<dbReference type="InterPro" id="IPR045062">
    <property type="entry name" value="Cyt_c_biogenesis_CcsA/CcmC"/>
</dbReference>
<keyword evidence="3" id="KW-0201">Cytochrome c-type biogenesis</keyword>
<feature type="transmembrane region" description="Helical" evidence="6">
    <location>
        <begin position="211"/>
        <end position="228"/>
    </location>
</feature>
<comment type="subcellular location">
    <subcellularLocation>
        <location evidence="1">Membrane</location>
        <topology evidence="1">Multi-pass membrane protein</topology>
    </subcellularLocation>
</comment>
<comment type="caution">
    <text evidence="8">The sequence shown here is derived from an EMBL/GenBank/DDBJ whole genome shotgun (WGS) entry which is preliminary data.</text>
</comment>
<dbReference type="AlphaFoldDB" id="A0A562S3Z6"/>
<name>A0A562S3Z6_9BACT</name>
<dbReference type="RefSeq" id="WP_144682373.1">
    <property type="nucleotide sequence ID" value="NZ_VLLC01000003.1"/>
</dbReference>
<dbReference type="Proteomes" id="UP000318307">
    <property type="component" value="Unassembled WGS sequence"/>
</dbReference>
<feature type="transmembrane region" description="Helical" evidence="6">
    <location>
        <begin position="240"/>
        <end position="259"/>
    </location>
</feature>
<evidence type="ECO:0000256" key="5">
    <source>
        <dbReference type="ARBA" id="ARBA00023136"/>
    </source>
</evidence>
<evidence type="ECO:0000313" key="9">
    <source>
        <dbReference type="Proteomes" id="UP000318307"/>
    </source>
</evidence>
<accession>A0A562S3Z6</accession>
<feature type="transmembrane region" description="Helical" evidence="6">
    <location>
        <begin position="61"/>
        <end position="79"/>
    </location>
</feature>
<dbReference type="OrthoDB" id="9814290at2"/>
<feature type="transmembrane region" description="Helical" evidence="6">
    <location>
        <begin position="117"/>
        <end position="148"/>
    </location>
</feature>
<feature type="domain" description="Cytochrome c assembly protein" evidence="7">
    <location>
        <begin position="60"/>
        <end position="263"/>
    </location>
</feature>
<evidence type="ECO:0000256" key="6">
    <source>
        <dbReference type="SAM" id="Phobius"/>
    </source>
</evidence>
<sequence length="271" mass="30609">MSIPVLLYTLSTLGYLIFMLLRREGWQRWGFVLLCAGFISHAGVLGWKWSQKGFLPIYDLSGNLFFCAFVFAGVFIALRHRYHVKILGIFVASVTMGLSLAAWLLPSAYVMPEEAYISPWVIIHVAASFAGNAAFTLAFAVGVLYLLLERRIKEKRKDIFFRRLPSLELLDKTGHACIVAGFSFITLGLATGVLYARSVWGHFWSWDPKEVWSLVVWLVYAALLHGRLSSEWRGRKAAKMAIFGFLLVLFTFLGVNFLFTGHHEGFTRIGS</sequence>
<keyword evidence="4 6" id="KW-1133">Transmembrane helix</keyword>
<keyword evidence="5 6" id="KW-0472">Membrane</keyword>
<dbReference type="PANTHER" id="PTHR30071:SF1">
    <property type="entry name" value="CYTOCHROME B_B6 PROTEIN-RELATED"/>
    <property type="match status" value="1"/>
</dbReference>
<feature type="transmembrane region" description="Helical" evidence="6">
    <location>
        <begin position="29"/>
        <end position="49"/>
    </location>
</feature>
<feature type="transmembrane region" description="Helical" evidence="6">
    <location>
        <begin position="169"/>
        <end position="191"/>
    </location>
</feature>
<evidence type="ECO:0000256" key="3">
    <source>
        <dbReference type="ARBA" id="ARBA00022748"/>
    </source>
</evidence>
<evidence type="ECO:0000259" key="7">
    <source>
        <dbReference type="Pfam" id="PF01578"/>
    </source>
</evidence>